<dbReference type="InterPro" id="IPR043502">
    <property type="entry name" value="DNA/RNA_pol_sf"/>
</dbReference>
<organism evidence="1">
    <name type="scientific">Tanacetum cinerariifolium</name>
    <name type="common">Dalmatian daisy</name>
    <name type="synonym">Chrysanthemum cinerariifolium</name>
    <dbReference type="NCBI Taxonomy" id="118510"/>
    <lineage>
        <taxon>Eukaryota</taxon>
        <taxon>Viridiplantae</taxon>
        <taxon>Streptophyta</taxon>
        <taxon>Embryophyta</taxon>
        <taxon>Tracheophyta</taxon>
        <taxon>Spermatophyta</taxon>
        <taxon>Magnoliopsida</taxon>
        <taxon>eudicotyledons</taxon>
        <taxon>Gunneridae</taxon>
        <taxon>Pentapetalae</taxon>
        <taxon>asterids</taxon>
        <taxon>campanulids</taxon>
        <taxon>Asterales</taxon>
        <taxon>Asteraceae</taxon>
        <taxon>Asteroideae</taxon>
        <taxon>Anthemideae</taxon>
        <taxon>Anthemidinae</taxon>
        <taxon>Tanacetum</taxon>
    </lineage>
</organism>
<dbReference type="Gene3D" id="3.10.10.10">
    <property type="entry name" value="HIV Type 1 Reverse Transcriptase, subunit A, domain 1"/>
    <property type="match status" value="1"/>
</dbReference>
<keyword evidence="1" id="KW-0808">Transferase</keyword>
<accession>A0A6L2J619</accession>
<reference evidence="1" key="1">
    <citation type="journal article" date="2019" name="Sci. Rep.">
        <title>Draft genome of Tanacetum cinerariifolium, the natural source of mosquito coil.</title>
        <authorList>
            <person name="Yamashiro T."/>
            <person name="Shiraishi A."/>
            <person name="Satake H."/>
            <person name="Nakayama K."/>
        </authorList>
    </citation>
    <scope>NUCLEOTIDE SEQUENCE</scope>
</reference>
<comment type="caution">
    <text evidence="1">The sequence shown here is derived from an EMBL/GenBank/DDBJ whole genome shotgun (WGS) entry which is preliminary data.</text>
</comment>
<keyword evidence="1" id="KW-0695">RNA-directed DNA polymerase</keyword>
<dbReference type="EMBL" id="BKCJ010000356">
    <property type="protein sequence ID" value="GEU32448.1"/>
    <property type="molecule type" value="Genomic_DNA"/>
</dbReference>
<dbReference type="SUPFAM" id="SSF56672">
    <property type="entry name" value="DNA/RNA polymerases"/>
    <property type="match status" value="1"/>
</dbReference>
<gene>
    <name evidence="1" type="ORF">Tci_004426</name>
</gene>
<keyword evidence="1" id="KW-0548">Nucleotidyltransferase</keyword>
<evidence type="ECO:0000313" key="1">
    <source>
        <dbReference type="EMBL" id="GEU32448.1"/>
    </source>
</evidence>
<dbReference type="AlphaFoldDB" id="A0A6L2J619"/>
<dbReference type="GO" id="GO:0003964">
    <property type="term" value="F:RNA-directed DNA polymerase activity"/>
    <property type="evidence" value="ECO:0007669"/>
    <property type="project" value="UniProtKB-KW"/>
</dbReference>
<proteinExistence type="predicted"/>
<protein>
    <submittedName>
        <fullName evidence="1">Reverse transcriptase domain-containing protein</fullName>
    </submittedName>
</protein>
<name>A0A6L2J619_TANCI</name>
<sequence>MADNRTIEEMLQAPTEGYGDAIVVPDILAENFEIRTDLLSLIQSNQSHGFECNNPHDHIRSFNRITSTLKFRDVPNDAIKLMLFPYLLEEAAKIWYEKEPPRSILTCGISNLLRKTPQDALVIIENNSKVCYSRNKTIAFKVSTTSSVNSSSMDVRIDKLTDTISKLVETFNKKMTTPATVKAVEETCVICRGAHLYYDCIATDSNILSVCMTTDLKTVTTRSGVTLAGPSVFPPPSKEVDRELETITDQEYVQEVLGFFDNSKSGSPTPASYPIISSSSYSFTPFEGSDFILEEIKTFLQTPDELSNLDDDYYDTEGDILYLEKLLNEVPSPNFSLVKAEDLKQVDATMTKPSIEEPPELELKELSSHLEYAFLGTDKLPVIISKELKDEEKSPLLKDDFKLAVQHQRMVNLKIHEFIKKEVIKLLDAGLIYPIYDSPWVSLVHYVPKKGGMTMVENEDNELIPTRHVPKVHDGHFSRYDRENDIGAENLAVDRLSRLENPHQDELENKEITETFPLETLAVDILMACHNRPTEGHHGANLTAKKVFDYGFYCPPLFTEMPMTWSHGVTLVNVKEKYRNACHLPIELEHKAYWALKHCNFDLKTAGDHQKVQLNELNELRDQAYENSLIYKEKTKKIHDSKIKDRVFNVGDRVLLFNSCLKIFSRKLKTRWTRPFTVADVFPYGTIELSQANGPNFKVNGHRINHYFGGDIPKLVVPDLQTFPMDK</sequence>